<feature type="signal peptide" evidence="8">
    <location>
        <begin position="1"/>
        <end position="21"/>
    </location>
</feature>
<feature type="domain" description="PPIase FKBP-type" evidence="9">
    <location>
        <begin position="124"/>
        <end position="212"/>
    </location>
</feature>
<keyword evidence="4 5" id="KW-0413">Isomerase</keyword>
<evidence type="ECO:0000313" key="11">
    <source>
        <dbReference type="Proteomes" id="UP001596391"/>
    </source>
</evidence>
<dbReference type="PANTHER" id="PTHR43811">
    <property type="entry name" value="FKBP-TYPE PEPTIDYL-PROLYL CIS-TRANS ISOMERASE FKPA"/>
    <property type="match status" value="1"/>
</dbReference>
<evidence type="ECO:0000313" key="10">
    <source>
        <dbReference type="EMBL" id="MFC6647301.1"/>
    </source>
</evidence>
<evidence type="ECO:0000256" key="5">
    <source>
        <dbReference type="PROSITE-ProRule" id="PRU00277"/>
    </source>
</evidence>
<evidence type="ECO:0000256" key="1">
    <source>
        <dbReference type="ARBA" id="ARBA00000971"/>
    </source>
</evidence>
<dbReference type="PROSITE" id="PS50059">
    <property type="entry name" value="FKBP_PPIASE"/>
    <property type="match status" value="1"/>
</dbReference>
<keyword evidence="3 5" id="KW-0697">Rotamase</keyword>
<dbReference type="Proteomes" id="UP001596391">
    <property type="component" value="Unassembled WGS sequence"/>
</dbReference>
<evidence type="ECO:0000259" key="9">
    <source>
        <dbReference type="PROSITE" id="PS50059"/>
    </source>
</evidence>
<gene>
    <name evidence="10" type="ORF">ACFQBQ_17335</name>
</gene>
<dbReference type="EMBL" id="JBHSWI010000001">
    <property type="protein sequence ID" value="MFC6647301.1"/>
    <property type="molecule type" value="Genomic_DNA"/>
</dbReference>
<protein>
    <recommendedName>
        <fullName evidence="6">Peptidyl-prolyl cis-trans isomerase</fullName>
        <ecNumber evidence="6">5.2.1.8</ecNumber>
    </recommendedName>
</protein>
<sequence>MKSSIASLSVLVLTGSALSIAAQTAKPAAAPHRAATAHKAVSSESALGGCVTLPKLSEKIPALPAGSPCAKPLYTITKRSDISLDYASPMLSPALREALDVKPITISLVYIDTKIGTGELALPNKWYTVHYTGYLPDGTKFDSSVDRGEPISFPYGQHRVIQGWDTGFEGMHVGGKRRLFVPYPLAYGDQGHPPVIPAKAELIFDVELVAQSDDQPKPKAAPAPKMEEKPATPATNGAAPTAKPETK</sequence>
<evidence type="ECO:0000256" key="7">
    <source>
        <dbReference type="SAM" id="MobiDB-lite"/>
    </source>
</evidence>
<dbReference type="GO" id="GO:0003755">
    <property type="term" value="F:peptidyl-prolyl cis-trans isomerase activity"/>
    <property type="evidence" value="ECO:0007669"/>
    <property type="project" value="UniProtKB-EC"/>
</dbReference>
<keyword evidence="11" id="KW-1185">Reference proteome</keyword>
<name>A0ABW1ZDR7_9BACT</name>
<evidence type="ECO:0000256" key="6">
    <source>
        <dbReference type="RuleBase" id="RU003915"/>
    </source>
</evidence>
<evidence type="ECO:0000256" key="3">
    <source>
        <dbReference type="ARBA" id="ARBA00023110"/>
    </source>
</evidence>
<evidence type="ECO:0000256" key="4">
    <source>
        <dbReference type="ARBA" id="ARBA00023235"/>
    </source>
</evidence>
<dbReference type="PANTHER" id="PTHR43811:SF19">
    <property type="entry name" value="39 KDA FK506-BINDING NUCLEAR PROTEIN"/>
    <property type="match status" value="1"/>
</dbReference>
<feature type="compositionally biased region" description="Low complexity" evidence="7">
    <location>
        <begin position="231"/>
        <end position="247"/>
    </location>
</feature>
<dbReference type="EC" id="5.2.1.8" evidence="6"/>
<dbReference type="Gene3D" id="3.10.50.40">
    <property type="match status" value="1"/>
</dbReference>
<accession>A0ABW1ZDR7</accession>
<reference evidence="11" key="1">
    <citation type="journal article" date="2019" name="Int. J. Syst. Evol. Microbiol.">
        <title>The Global Catalogue of Microorganisms (GCM) 10K type strain sequencing project: providing services to taxonomists for standard genome sequencing and annotation.</title>
        <authorList>
            <consortium name="The Broad Institute Genomics Platform"/>
            <consortium name="The Broad Institute Genome Sequencing Center for Infectious Disease"/>
            <person name="Wu L."/>
            <person name="Ma J."/>
        </authorList>
    </citation>
    <scope>NUCLEOTIDE SEQUENCE [LARGE SCALE GENOMIC DNA]</scope>
    <source>
        <strain evidence="11">CGMCC 1.16026</strain>
    </source>
</reference>
<dbReference type="SUPFAM" id="SSF54534">
    <property type="entry name" value="FKBP-like"/>
    <property type="match status" value="1"/>
</dbReference>
<evidence type="ECO:0000256" key="2">
    <source>
        <dbReference type="ARBA" id="ARBA00006577"/>
    </source>
</evidence>
<dbReference type="InterPro" id="IPR001179">
    <property type="entry name" value="PPIase_FKBP_dom"/>
</dbReference>
<dbReference type="RefSeq" id="WP_263370792.1">
    <property type="nucleotide sequence ID" value="NZ_JAGSYD010000002.1"/>
</dbReference>
<feature type="chain" id="PRO_5046439588" description="Peptidyl-prolyl cis-trans isomerase" evidence="8">
    <location>
        <begin position="22"/>
        <end position="247"/>
    </location>
</feature>
<evidence type="ECO:0000256" key="8">
    <source>
        <dbReference type="SAM" id="SignalP"/>
    </source>
</evidence>
<comment type="similarity">
    <text evidence="2 6">Belongs to the FKBP-type PPIase family.</text>
</comment>
<feature type="region of interest" description="Disordered" evidence="7">
    <location>
        <begin position="211"/>
        <end position="247"/>
    </location>
</feature>
<comment type="caution">
    <text evidence="10">The sequence shown here is derived from an EMBL/GenBank/DDBJ whole genome shotgun (WGS) entry which is preliminary data.</text>
</comment>
<comment type="catalytic activity">
    <reaction evidence="1 5 6">
        <text>[protein]-peptidylproline (omega=180) = [protein]-peptidylproline (omega=0)</text>
        <dbReference type="Rhea" id="RHEA:16237"/>
        <dbReference type="Rhea" id="RHEA-COMP:10747"/>
        <dbReference type="Rhea" id="RHEA-COMP:10748"/>
        <dbReference type="ChEBI" id="CHEBI:83833"/>
        <dbReference type="ChEBI" id="CHEBI:83834"/>
        <dbReference type="EC" id="5.2.1.8"/>
    </reaction>
</comment>
<keyword evidence="8" id="KW-0732">Signal</keyword>
<organism evidence="10 11">
    <name type="scientific">Granulicella cerasi</name>
    <dbReference type="NCBI Taxonomy" id="741063"/>
    <lineage>
        <taxon>Bacteria</taxon>
        <taxon>Pseudomonadati</taxon>
        <taxon>Acidobacteriota</taxon>
        <taxon>Terriglobia</taxon>
        <taxon>Terriglobales</taxon>
        <taxon>Acidobacteriaceae</taxon>
        <taxon>Granulicella</taxon>
    </lineage>
</organism>
<dbReference type="InterPro" id="IPR046357">
    <property type="entry name" value="PPIase_dom_sf"/>
</dbReference>
<dbReference type="Pfam" id="PF00254">
    <property type="entry name" value="FKBP_C"/>
    <property type="match status" value="1"/>
</dbReference>
<proteinExistence type="inferred from homology"/>